<dbReference type="NCBIfam" id="TIGR03891">
    <property type="entry name" value="thiopep_ocin"/>
    <property type="match status" value="1"/>
</dbReference>
<dbReference type="Pfam" id="PF14028">
    <property type="entry name" value="Lant_dehydr_C"/>
    <property type="match status" value="1"/>
</dbReference>
<evidence type="ECO:0000313" key="4">
    <source>
        <dbReference type="Proteomes" id="UP000248924"/>
    </source>
</evidence>
<sequence>MDTTAWKQVNISYPGHSRQEREQHAIPHLSRVLPAAETAGMITAWWFIRKGPWRIRYLPAAPNNGPDPVRRLLTEGAAWTSDIYEPEIHAFGGPDAMNAAHTLFHHDSRHLLTYLHDHPTDRRERSLILCTTLMRATGLDLNEQGDVWARAAQHRAEHLSQSPTADLSTWEAFIGKVRQLLQGTARTASDWQTAFENTGPTLRCLRDTGKLTRGLRAVIAEHVIFHWNRIGIPATTQATLAQAATEAIFGSAPLLAEHEWSRRGTRPPLTRLRSRALGAPSTQRQPHRF</sequence>
<reference evidence="3 4" key="1">
    <citation type="submission" date="2018-01" db="EMBL/GenBank/DDBJ databases">
        <title>Draft genome sequence of Jishengella sp. NA12.</title>
        <authorList>
            <person name="Sahin N."/>
            <person name="Ay H."/>
            <person name="Saygin H."/>
        </authorList>
    </citation>
    <scope>NUCLEOTIDE SEQUENCE [LARGE SCALE GENOMIC DNA]</scope>
    <source>
        <strain evidence="3 4">NA12</strain>
    </source>
</reference>
<evidence type="ECO:0000313" key="3">
    <source>
        <dbReference type="EMBL" id="PZG13519.1"/>
    </source>
</evidence>
<gene>
    <name evidence="3" type="ORF">C1I95_23535</name>
</gene>
<dbReference type="EMBL" id="POTY01000174">
    <property type="protein sequence ID" value="PZG13519.1"/>
    <property type="molecule type" value="Genomic_DNA"/>
</dbReference>
<organism evidence="3 4">
    <name type="scientific">Micromonospora craterilacus</name>
    <dbReference type="NCBI Taxonomy" id="1655439"/>
    <lineage>
        <taxon>Bacteria</taxon>
        <taxon>Bacillati</taxon>
        <taxon>Actinomycetota</taxon>
        <taxon>Actinomycetes</taxon>
        <taxon>Micromonosporales</taxon>
        <taxon>Micromonosporaceae</taxon>
        <taxon>Micromonospora</taxon>
    </lineage>
</organism>
<keyword evidence="4" id="KW-1185">Reference proteome</keyword>
<dbReference type="InterPro" id="IPR023809">
    <property type="entry name" value="Thiopep_bacteriocin_synth_dom"/>
</dbReference>
<protein>
    <submittedName>
        <fullName evidence="3">Bacteriocin biosynthesis protein</fullName>
    </submittedName>
</protein>
<feature type="region of interest" description="Disordered" evidence="1">
    <location>
        <begin position="263"/>
        <end position="289"/>
    </location>
</feature>
<dbReference type="AlphaFoldDB" id="A0A2W2E9W4"/>
<dbReference type="RefSeq" id="WP_111216710.1">
    <property type="nucleotide sequence ID" value="NZ_POTY01000174.1"/>
</dbReference>
<feature type="compositionally biased region" description="Polar residues" evidence="1">
    <location>
        <begin position="280"/>
        <end position="289"/>
    </location>
</feature>
<proteinExistence type="predicted"/>
<dbReference type="Proteomes" id="UP000248924">
    <property type="component" value="Unassembled WGS sequence"/>
</dbReference>
<accession>A0A2W2E9W4</accession>
<name>A0A2W2E9W4_9ACTN</name>
<evidence type="ECO:0000259" key="2">
    <source>
        <dbReference type="Pfam" id="PF14028"/>
    </source>
</evidence>
<feature type="domain" description="Thiopeptide-type bacteriocin biosynthesis" evidence="2">
    <location>
        <begin position="6"/>
        <end position="246"/>
    </location>
</feature>
<evidence type="ECO:0000256" key="1">
    <source>
        <dbReference type="SAM" id="MobiDB-lite"/>
    </source>
</evidence>
<comment type="caution">
    <text evidence="3">The sequence shown here is derived from an EMBL/GenBank/DDBJ whole genome shotgun (WGS) entry which is preliminary data.</text>
</comment>
<dbReference type="OrthoDB" id="4678170at2"/>